<feature type="compositionally biased region" description="Polar residues" evidence="1">
    <location>
        <begin position="17"/>
        <end position="30"/>
    </location>
</feature>
<name>A0AAV8ZJ03_9CUCU</name>
<accession>A0AAV8ZJ03</accession>
<dbReference type="AlphaFoldDB" id="A0AAV8ZJ03"/>
<evidence type="ECO:0000313" key="2">
    <source>
        <dbReference type="EMBL" id="KAJ8964807.1"/>
    </source>
</evidence>
<dbReference type="Proteomes" id="UP001162156">
    <property type="component" value="Unassembled WGS sequence"/>
</dbReference>
<sequence length="291" mass="32454">MRSLEPLGEMVPVRTSPRITRNSSMQNVKSVSEDSAIFDTNSDSEKVTVTSSKEKSVLLDAGYSKTESLSFNQSAKLLQKMRGRKSLSRQVLEHNTLSRIMSTPSLSDKTISKETSDSKIEETLNSAEPKIPDNSNSCTTNSLVFDVHVDNDTSIESNISLDCSDLPDYLKMSDSLEEYMKSRSSKNDNVDQTVNEGSKIHAEESDIIKVQSKDTQIQNTLDEAKFLQEPMEIYEDLSSGAEDVEEVLTASKQEMDNLKVYAELSNCSENAFDELEKNIFEIESRKNSLAG</sequence>
<organism evidence="2 3">
    <name type="scientific">Rhamnusium bicolor</name>
    <dbReference type="NCBI Taxonomy" id="1586634"/>
    <lineage>
        <taxon>Eukaryota</taxon>
        <taxon>Metazoa</taxon>
        <taxon>Ecdysozoa</taxon>
        <taxon>Arthropoda</taxon>
        <taxon>Hexapoda</taxon>
        <taxon>Insecta</taxon>
        <taxon>Pterygota</taxon>
        <taxon>Neoptera</taxon>
        <taxon>Endopterygota</taxon>
        <taxon>Coleoptera</taxon>
        <taxon>Polyphaga</taxon>
        <taxon>Cucujiformia</taxon>
        <taxon>Chrysomeloidea</taxon>
        <taxon>Cerambycidae</taxon>
        <taxon>Lepturinae</taxon>
        <taxon>Rhagiini</taxon>
        <taxon>Rhamnusium</taxon>
    </lineage>
</organism>
<keyword evidence="3" id="KW-1185">Reference proteome</keyword>
<comment type="caution">
    <text evidence="2">The sequence shown here is derived from an EMBL/GenBank/DDBJ whole genome shotgun (WGS) entry which is preliminary data.</text>
</comment>
<evidence type="ECO:0000313" key="3">
    <source>
        <dbReference type="Proteomes" id="UP001162156"/>
    </source>
</evidence>
<proteinExistence type="predicted"/>
<gene>
    <name evidence="2" type="ORF">NQ314_004614</name>
</gene>
<feature type="region of interest" description="Disordered" evidence="1">
    <location>
        <begin position="1"/>
        <end position="32"/>
    </location>
</feature>
<reference evidence="2" key="1">
    <citation type="journal article" date="2023" name="Insect Mol. Biol.">
        <title>Genome sequencing provides insights into the evolution of gene families encoding plant cell wall-degrading enzymes in longhorned beetles.</title>
        <authorList>
            <person name="Shin N.R."/>
            <person name="Okamura Y."/>
            <person name="Kirsch R."/>
            <person name="Pauchet Y."/>
        </authorList>
    </citation>
    <scope>NUCLEOTIDE SEQUENCE</scope>
    <source>
        <strain evidence="2">RBIC_L_NR</strain>
    </source>
</reference>
<dbReference type="EMBL" id="JANEYF010001313">
    <property type="protein sequence ID" value="KAJ8964807.1"/>
    <property type="molecule type" value="Genomic_DNA"/>
</dbReference>
<protein>
    <submittedName>
        <fullName evidence="2">Uncharacterized protein</fullName>
    </submittedName>
</protein>
<evidence type="ECO:0000256" key="1">
    <source>
        <dbReference type="SAM" id="MobiDB-lite"/>
    </source>
</evidence>